<dbReference type="Proteomes" id="UP000504602">
    <property type="component" value="Unplaced"/>
</dbReference>
<evidence type="ECO:0000259" key="4">
    <source>
        <dbReference type="Pfam" id="PF12923"/>
    </source>
</evidence>
<sequence>MAAVCGLRERFRSSGQLALCKEHRRGVASPVQGGEDVARASESGVCLGAAAGRGPGWGRRAARRALPLFVGGIAPALLYRVFSLTLSFKDSLSRLFSRCGHVQSVDICDKPGPGEKKDKLASKFFDHKTLKGFQVAYVVFRKPAAVQAAKALSQEGPLLISTESHPVKTGISKWIASYEASIVDPKELKAEVDAYMEDYDKKVAEEEAKAATEEGVPDEEGWVKVTRKGRKPGLPRTEAANLRVLEKEKQKRARKELLNFYAWQHRETKREHIAQLRKKFEEDKQRIALMRAQRKFRPY</sequence>
<proteinExistence type="inferred from homology"/>
<evidence type="ECO:0000313" key="6">
    <source>
        <dbReference type="RefSeq" id="XP_030913627.1"/>
    </source>
</evidence>
<evidence type="ECO:0000313" key="5">
    <source>
        <dbReference type="Proteomes" id="UP000504602"/>
    </source>
</evidence>
<dbReference type="InterPro" id="IPR012677">
    <property type="entry name" value="Nucleotide-bd_a/b_plait_sf"/>
</dbReference>
<dbReference type="InterPro" id="IPR024326">
    <property type="entry name" value="RRP7_C"/>
</dbReference>
<comment type="similarity">
    <text evidence="1">Belongs to the RRP7 family.</text>
</comment>
<feature type="domain" description="Ribosomal RNA-processing protein 7 C-terminal" evidence="4">
    <location>
        <begin position="180"/>
        <end position="299"/>
    </location>
</feature>
<evidence type="ECO:0000256" key="1">
    <source>
        <dbReference type="ARBA" id="ARBA00006110"/>
    </source>
</evidence>
<dbReference type="Gene3D" id="3.30.70.330">
    <property type="match status" value="1"/>
</dbReference>
<dbReference type="PANTHER" id="PTHR13191:SF0">
    <property type="entry name" value="RIBOSOMAL RNA-PROCESSING PROTEIN 7 HOMOLOG A-RELATED"/>
    <property type="match status" value="1"/>
</dbReference>
<evidence type="ECO:0000256" key="2">
    <source>
        <dbReference type="SAM" id="Coils"/>
    </source>
</evidence>
<dbReference type="GO" id="GO:0000028">
    <property type="term" value="P:ribosomal small subunit assembly"/>
    <property type="evidence" value="ECO:0007669"/>
    <property type="project" value="TreeGrafter"/>
</dbReference>
<name>A0A8N5HS73_GEOFO</name>
<dbReference type="CTD" id="27341"/>
<dbReference type="GeneID" id="102040551"/>
<dbReference type="CDD" id="cd12294">
    <property type="entry name" value="RRM_Rrp7A"/>
    <property type="match status" value="1"/>
</dbReference>
<dbReference type="GO" id="GO:0034456">
    <property type="term" value="C:UTP-C complex"/>
    <property type="evidence" value="ECO:0007669"/>
    <property type="project" value="TreeGrafter"/>
</dbReference>
<dbReference type="AlphaFoldDB" id="A0A8N5HS73"/>
<reference evidence="6" key="1">
    <citation type="submission" date="2025-08" db="UniProtKB">
        <authorList>
            <consortium name="RefSeq"/>
        </authorList>
    </citation>
    <scope>IDENTIFICATION</scope>
</reference>
<keyword evidence="3" id="KW-1133">Transmembrane helix</keyword>
<protein>
    <submittedName>
        <fullName evidence="6">Ribosomal RNA-processing protein 7 homolog A</fullName>
    </submittedName>
</protein>
<feature type="transmembrane region" description="Helical" evidence="3">
    <location>
        <begin position="65"/>
        <end position="88"/>
    </location>
</feature>
<dbReference type="Gene3D" id="6.10.250.1770">
    <property type="match status" value="1"/>
</dbReference>
<accession>A0A8N5HS73</accession>
<keyword evidence="5" id="KW-1185">Reference proteome</keyword>
<dbReference type="InterPro" id="IPR034890">
    <property type="entry name" value="Rrp7A_RRM"/>
</dbReference>
<dbReference type="PANTHER" id="PTHR13191">
    <property type="entry name" value="RIBOSOMAL RNA PROCESSING PROTEIN 7-RELATED"/>
    <property type="match status" value="1"/>
</dbReference>
<dbReference type="InterPro" id="IPR040446">
    <property type="entry name" value="RRP7"/>
</dbReference>
<dbReference type="RefSeq" id="XP_030913627.1">
    <property type="nucleotide sequence ID" value="XM_031057767.1"/>
</dbReference>
<feature type="coiled-coil region" evidence="2">
    <location>
        <begin position="266"/>
        <end position="293"/>
    </location>
</feature>
<keyword evidence="2" id="KW-0175">Coiled coil</keyword>
<dbReference type="Pfam" id="PF12923">
    <property type="entry name" value="RRP7"/>
    <property type="match status" value="1"/>
</dbReference>
<gene>
    <name evidence="6" type="primary">RRP7A</name>
</gene>
<organism evidence="5 6">
    <name type="scientific">Geospiza fortis</name>
    <name type="common">Medium ground-finch</name>
    <dbReference type="NCBI Taxonomy" id="48883"/>
    <lineage>
        <taxon>Eukaryota</taxon>
        <taxon>Metazoa</taxon>
        <taxon>Chordata</taxon>
        <taxon>Craniata</taxon>
        <taxon>Vertebrata</taxon>
        <taxon>Euteleostomi</taxon>
        <taxon>Archelosauria</taxon>
        <taxon>Archosauria</taxon>
        <taxon>Dinosauria</taxon>
        <taxon>Saurischia</taxon>
        <taxon>Theropoda</taxon>
        <taxon>Coelurosauria</taxon>
        <taxon>Aves</taxon>
        <taxon>Neognathae</taxon>
        <taxon>Neoaves</taxon>
        <taxon>Telluraves</taxon>
        <taxon>Australaves</taxon>
        <taxon>Passeriformes</taxon>
        <taxon>Thraupidae</taxon>
        <taxon>Geospiza</taxon>
    </lineage>
</organism>
<dbReference type="GO" id="GO:0006364">
    <property type="term" value="P:rRNA processing"/>
    <property type="evidence" value="ECO:0007669"/>
    <property type="project" value="TreeGrafter"/>
</dbReference>
<dbReference type="GO" id="GO:0032545">
    <property type="term" value="C:CURI complex"/>
    <property type="evidence" value="ECO:0007669"/>
    <property type="project" value="TreeGrafter"/>
</dbReference>
<keyword evidence="3" id="KW-0812">Transmembrane</keyword>
<dbReference type="OrthoDB" id="5390at2759"/>
<keyword evidence="3" id="KW-0472">Membrane</keyword>
<dbReference type="CDD" id="cd12951">
    <property type="entry name" value="RRP7_Rrp7A"/>
    <property type="match status" value="1"/>
</dbReference>
<evidence type="ECO:0000256" key="3">
    <source>
        <dbReference type="SAM" id="Phobius"/>
    </source>
</evidence>